<accession>A0AB34X089</accession>
<comment type="caution">
    <text evidence="2">The sequence shown here is derived from an EMBL/GenBank/DDBJ whole genome shotgun (WGS) entry which is preliminary data.</text>
</comment>
<reference evidence="2 3" key="1">
    <citation type="submission" date="2016-01" db="EMBL/GenBank/DDBJ databases">
        <authorList>
            <person name="Mitreva M."/>
            <person name="Pepin K.H."/>
            <person name="Mihindukulasuriya K.A."/>
            <person name="Fulton R."/>
            <person name="Fronick C."/>
            <person name="O'Laughlin M."/>
            <person name="Miner T."/>
            <person name="Herter B."/>
            <person name="Rosa B.A."/>
            <person name="Cordes M."/>
            <person name="Tomlinson C."/>
            <person name="Wollam A."/>
            <person name="Palsikar V.B."/>
            <person name="Mardis E.R."/>
            <person name="Wilson R.K."/>
        </authorList>
    </citation>
    <scope>NUCLEOTIDE SEQUENCE [LARGE SCALE GENOMIC DNA]</scope>
    <source>
        <strain evidence="2 3">DNF00696</strain>
    </source>
</reference>
<gene>
    <name evidence="2" type="ORF">HMPREF1862_00620</name>
</gene>
<dbReference type="EMBL" id="LSDN01000012">
    <property type="protein sequence ID" value="KXB81259.1"/>
    <property type="molecule type" value="Genomic_DNA"/>
</dbReference>
<proteinExistence type="predicted"/>
<organism evidence="2 3">
    <name type="scientific">Varibaculum cambriense</name>
    <dbReference type="NCBI Taxonomy" id="184870"/>
    <lineage>
        <taxon>Bacteria</taxon>
        <taxon>Bacillati</taxon>
        <taxon>Actinomycetota</taxon>
        <taxon>Actinomycetes</taxon>
        <taxon>Actinomycetales</taxon>
        <taxon>Actinomycetaceae</taxon>
        <taxon>Varibaculum</taxon>
    </lineage>
</organism>
<dbReference type="Gene3D" id="3.90.930.1">
    <property type="match status" value="1"/>
</dbReference>
<name>A0AB34X089_9ACTO</name>
<sequence>MVSNAAAQARENARRSDGKFGVQQKAESGLSLTLPTDNRYVPQLSDFTVLPPASEYTDVRDDDGRLIKRKYLVERDGNKAECLEVYYPRTNQLQSCIYRDTEGFLVRDAHIPHEVYYFPNGALDSVSYSPRSEYLEDYLQGGCESFLFSEEYSADGALQDVRHFRSDPDGLTYASKTHLSRNGNVEFVMNYGTHGLYSLHRDIPSFESYYANGQVKRQEWSKAFLFHREGAPAVIEYNPDGSVKEEKYYREGKEVPPPTINNRH</sequence>
<dbReference type="AlphaFoldDB" id="A0AB34X089"/>
<dbReference type="RefSeq" id="WP_060920259.1">
    <property type="nucleotide sequence ID" value="NZ_KQ960682.1"/>
</dbReference>
<protein>
    <submittedName>
        <fullName evidence="2">Uncharacterized protein</fullName>
    </submittedName>
</protein>
<dbReference type="Proteomes" id="UP000070572">
    <property type="component" value="Unassembled WGS sequence"/>
</dbReference>
<feature type="compositionally biased region" description="Low complexity" evidence="1">
    <location>
        <begin position="1"/>
        <end position="10"/>
    </location>
</feature>
<feature type="region of interest" description="Disordered" evidence="1">
    <location>
        <begin position="1"/>
        <end position="25"/>
    </location>
</feature>
<evidence type="ECO:0000313" key="3">
    <source>
        <dbReference type="Proteomes" id="UP000070572"/>
    </source>
</evidence>
<evidence type="ECO:0000313" key="2">
    <source>
        <dbReference type="EMBL" id="KXB81259.1"/>
    </source>
</evidence>
<evidence type="ECO:0000256" key="1">
    <source>
        <dbReference type="SAM" id="MobiDB-lite"/>
    </source>
</evidence>